<organism evidence="1 2">
    <name type="scientific">Actinopolyspora biskrensis</name>
    <dbReference type="NCBI Taxonomy" id="1470178"/>
    <lineage>
        <taxon>Bacteria</taxon>
        <taxon>Bacillati</taxon>
        <taxon>Actinomycetota</taxon>
        <taxon>Actinomycetes</taxon>
        <taxon>Actinopolysporales</taxon>
        <taxon>Actinopolysporaceae</taxon>
        <taxon>Actinopolyspora</taxon>
    </lineage>
</organism>
<sequence length="88" mass="9366">MTGTVIVRYRAGVVGETQRQVHLCTPDDSGTTPDEWRTHCGIGIPAEQAEVSDLPAGMPCLPCLMRSPDLQEAATESAATIDSPARND</sequence>
<protein>
    <submittedName>
        <fullName evidence="1">Uncharacterized protein</fullName>
    </submittedName>
</protein>
<dbReference type="AlphaFoldDB" id="A0A852YX71"/>
<dbReference type="Proteomes" id="UP000548304">
    <property type="component" value="Unassembled WGS sequence"/>
</dbReference>
<accession>A0A852YX71</accession>
<keyword evidence="2" id="KW-1185">Reference proteome</keyword>
<proteinExistence type="predicted"/>
<gene>
    <name evidence="1" type="ORF">FHR84_001654</name>
</gene>
<evidence type="ECO:0000313" key="2">
    <source>
        <dbReference type="Proteomes" id="UP000548304"/>
    </source>
</evidence>
<evidence type="ECO:0000313" key="1">
    <source>
        <dbReference type="EMBL" id="NYH78332.1"/>
    </source>
</evidence>
<dbReference type="RefSeq" id="WP_179534811.1">
    <property type="nucleotide sequence ID" value="NZ_JACBYW010000002.1"/>
</dbReference>
<dbReference type="EMBL" id="JACBYW010000002">
    <property type="protein sequence ID" value="NYH78332.1"/>
    <property type="molecule type" value="Genomic_DNA"/>
</dbReference>
<comment type="caution">
    <text evidence="1">The sequence shown here is derived from an EMBL/GenBank/DDBJ whole genome shotgun (WGS) entry which is preliminary data.</text>
</comment>
<name>A0A852YX71_9ACTN</name>
<reference evidence="1 2" key="1">
    <citation type="submission" date="2020-07" db="EMBL/GenBank/DDBJ databases">
        <title>Genomic Encyclopedia of Type Strains, Phase III (KMG-III): the genomes of soil and plant-associated and newly described type strains.</title>
        <authorList>
            <person name="Whitman W."/>
        </authorList>
    </citation>
    <scope>NUCLEOTIDE SEQUENCE [LARGE SCALE GENOMIC DNA]</scope>
    <source>
        <strain evidence="1 2">CECT 8576</strain>
    </source>
</reference>